<accession>K9VU71</accession>
<dbReference type="Proteomes" id="UP000010472">
    <property type="component" value="Chromosome"/>
</dbReference>
<protein>
    <submittedName>
        <fullName evidence="1">Uncharacterized protein</fullName>
    </submittedName>
</protein>
<dbReference type="RefSeq" id="WP_015201640.1">
    <property type="nucleotide sequence ID" value="NC_019753.1"/>
</dbReference>
<dbReference type="STRING" id="1173022.Cri9333_0556"/>
<sequence>MQYLKEQLDAEDDHLLLRFLARKQGKLWTSEMSLRRWLHKEQFANATARRHIARAIDLDESLVESFLMHGVPDWETFAAQIPLIPKDYKRSERIEITTKSNEVSDVFDAIERLLEYLPLEWLIRLRDEVNIKIDLQASKLGLCRQSFEKHPLIFLIQDSISRSNLTRAQFISTVSQKKHEGLNASALATILRGDRLPTRQELKFLSLYLKDQSGNYYSLEYLFSLLNNHFFKENFWQGSEDSQDCQHPNGVI</sequence>
<name>K9VU71_9CYAN</name>
<proteinExistence type="predicted"/>
<dbReference type="EMBL" id="CP003620">
    <property type="protein sequence ID" value="AFZ11506.1"/>
    <property type="molecule type" value="Genomic_DNA"/>
</dbReference>
<reference evidence="1 2" key="1">
    <citation type="submission" date="2012-06" db="EMBL/GenBank/DDBJ databases">
        <title>Finished chromosome of genome of Crinalium epipsammum PCC 9333.</title>
        <authorList>
            <consortium name="US DOE Joint Genome Institute"/>
            <person name="Gugger M."/>
            <person name="Coursin T."/>
            <person name="Rippka R."/>
            <person name="Tandeau De Marsac N."/>
            <person name="Huntemann M."/>
            <person name="Wei C.-L."/>
            <person name="Han J."/>
            <person name="Detter J.C."/>
            <person name="Han C."/>
            <person name="Tapia R."/>
            <person name="Davenport K."/>
            <person name="Daligault H."/>
            <person name="Erkkila T."/>
            <person name="Gu W."/>
            <person name="Munk A.C.C."/>
            <person name="Teshima H."/>
            <person name="Xu Y."/>
            <person name="Chain P."/>
            <person name="Chen A."/>
            <person name="Krypides N."/>
            <person name="Mavromatis K."/>
            <person name="Markowitz V."/>
            <person name="Szeto E."/>
            <person name="Ivanova N."/>
            <person name="Mikhailova N."/>
            <person name="Ovchinnikova G."/>
            <person name="Pagani I."/>
            <person name="Pati A."/>
            <person name="Goodwin L."/>
            <person name="Peters L."/>
            <person name="Pitluck S."/>
            <person name="Woyke T."/>
            <person name="Kerfeld C."/>
        </authorList>
    </citation>
    <scope>NUCLEOTIDE SEQUENCE [LARGE SCALE GENOMIC DNA]</scope>
    <source>
        <strain evidence="1 2">PCC 9333</strain>
    </source>
</reference>
<dbReference type="AlphaFoldDB" id="K9VU71"/>
<evidence type="ECO:0000313" key="2">
    <source>
        <dbReference type="Proteomes" id="UP000010472"/>
    </source>
</evidence>
<gene>
    <name evidence="1" type="ORF">Cri9333_0556</name>
</gene>
<dbReference type="KEGG" id="cep:Cri9333_0556"/>
<organism evidence="1 2">
    <name type="scientific">Crinalium epipsammum PCC 9333</name>
    <dbReference type="NCBI Taxonomy" id="1173022"/>
    <lineage>
        <taxon>Bacteria</taxon>
        <taxon>Bacillati</taxon>
        <taxon>Cyanobacteriota</taxon>
        <taxon>Cyanophyceae</taxon>
        <taxon>Gomontiellales</taxon>
        <taxon>Gomontiellaceae</taxon>
        <taxon>Crinalium</taxon>
    </lineage>
</organism>
<keyword evidence="2" id="KW-1185">Reference proteome</keyword>
<evidence type="ECO:0000313" key="1">
    <source>
        <dbReference type="EMBL" id="AFZ11506.1"/>
    </source>
</evidence>
<dbReference type="HOGENOM" id="CLU_1101452_0_0_3"/>